<keyword evidence="3" id="KW-1185">Reference proteome</keyword>
<gene>
    <name evidence="2" type="ORF">DL762_000252</name>
</gene>
<protein>
    <recommendedName>
        <fullName evidence="4">Exonuclease domain-containing protein</fullName>
    </recommendedName>
</protein>
<feature type="region of interest" description="Disordered" evidence="1">
    <location>
        <begin position="305"/>
        <end position="373"/>
    </location>
</feature>
<accession>A0ABY0HK90</accession>
<evidence type="ECO:0000256" key="1">
    <source>
        <dbReference type="SAM" id="MobiDB-lite"/>
    </source>
</evidence>
<comment type="caution">
    <text evidence="2">The sequence shown here is derived from an EMBL/GenBank/DDBJ whole genome shotgun (WGS) entry which is preliminary data.</text>
</comment>
<organism evidence="2 3">
    <name type="scientific">Monosporascus cannonballus</name>
    <dbReference type="NCBI Taxonomy" id="155416"/>
    <lineage>
        <taxon>Eukaryota</taxon>
        <taxon>Fungi</taxon>
        <taxon>Dikarya</taxon>
        <taxon>Ascomycota</taxon>
        <taxon>Pezizomycotina</taxon>
        <taxon>Sordariomycetes</taxon>
        <taxon>Xylariomycetidae</taxon>
        <taxon>Xylariales</taxon>
        <taxon>Xylariales incertae sedis</taxon>
        <taxon>Monosporascus</taxon>
    </lineage>
</organism>
<evidence type="ECO:0000313" key="3">
    <source>
        <dbReference type="Proteomes" id="UP000294003"/>
    </source>
</evidence>
<feature type="compositionally biased region" description="Low complexity" evidence="1">
    <location>
        <begin position="335"/>
        <end position="353"/>
    </location>
</feature>
<dbReference type="Proteomes" id="UP000294003">
    <property type="component" value="Unassembled WGS sequence"/>
</dbReference>
<sequence length="373" mass="41523">MFLKHPRNTFIVDFECIPSDDGALPLQVAIFGASEQQIVPATVIDHGMMIGELRNKISLSKFHQARGMFSPVAIIQKFYPGRYQDRTTGMTCHAIADLIRKHVDEHGPLKACITWASNPIDIRCLNYILEAAGAEDLLVPEWKFKDQPLGWYSTVRRQKELDARTLSLRLGRLYGAFFPEDRKLTLEAHDAGADVTMTIRLVKAYLLRAFGMPLPGKIDSHFPSADTGAKGWELEAEKLLDLLEEATSGDESVEELSIKLEEENLFEDHLGQNAEFLAKFLRQNQNFLDEDDTDLFVADAHAMSTVESSTSGDNKGLGEPTTPATKITKRKRAARTTGATKATKATKTNNPNADYNPSKKDHNSNDNGESIDE</sequence>
<proteinExistence type="predicted"/>
<name>A0ABY0HK90_9PEZI</name>
<evidence type="ECO:0008006" key="4">
    <source>
        <dbReference type="Google" id="ProtNLM"/>
    </source>
</evidence>
<evidence type="ECO:0000313" key="2">
    <source>
        <dbReference type="EMBL" id="RYO95059.1"/>
    </source>
</evidence>
<reference evidence="2 3" key="1">
    <citation type="submission" date="2018-06" db="EMBL/GenBank/DDBJ databases">
        <title>Complete Genomes of Monosporascus.</title>
        <authorList>
            <person name="Robinson A.J."/>
            <person name="Natvig D.O."/>
        </authorList>
    </citation>
    <scope>NUCLEOTIDE SEQUENCE [LARGE SCALE GENOMIC DNA]</scope>
    <source>
        <strain evidence="2 3">CBS 609.92</strain>
    </source>
</reference>
<dbReference type="EMBL" id="QJNS01000005">
    <property type="protein sequence ID" value="RYO95059.1"/>
    <property type="molecule type" value="Genomic_DNA"/>
</dbReference>